<dbReference type="Gramene" id="LPERR11G16350.1">
    <property type="protein sequence ID" value="LPERR11G16350.1"/>
    <property type="gene ID" value="LPERR11G16350"/>
</dbReference>
<sequence>MEFTPPTTTLEARVASRRRKFVTPWKKATQEGDNDDDGGSSSNAAAPFAQPPRMTLSPSISPAAMQDGSRSRAEERLARLTASAAARGSYTRWIQCSREGKRQEKEVSFPVNAIFQKLGQD</sequence>
<reference evidence="2" key="3">
    <citation type="submission" date="2015-04" db="UniProtKB">
        <authorList>
            <consortium name="EnsemblPlants"/>
        </authorList>
    </citation>
    <scope>IDENTIFICATION</scope>
</reference>
<organism evidence="2 3">
    <name type="scientific">Leersia perrieri</name>
    <dbReference type="NCBI Taxonomy" id="77586"/>
    <lineage>
        <taxon>Eukaryota</taxon>
        <taxon>Viridiplantae</taxon>
        <taxon>Streptophyta</taxon>
        <taxon>Embryophyta</taxon>
        <taxon>Tracheophyta</taxon>
        <taxon>Spermatophyta</taxon>
        <taxon>Magnoliopsida</taxon>
        <taxon>Liliopsida</taxon>
        <taxon>Poales</taxon>
        <taxon>Poaceae</taxon>
        <taxon>BOP clade</taxon>
        <taxon>Oryzoideae</taxon>
        <taxon>Oryzeae</taxon>
        <taxon>Oryzinae</taxon>
        <taxon>Leersia</taxon>
    </lineage>
</organism>
<evidence type="ECO:0000313" key="2">
    <source>
        <dbReference type="EnsemblPlants" id="LPERR11G16350.1"/>
    </source>
</evidence>
<protein>
    <submittedName>
        <fullName evidence="2">Uncharacterized protein</fullName>
    </submittedName>
</protein>
<evidence type="ECO:0000313" key="3">
    <source>
        <dbReference type="Proteomes" id="UP000032180"/>
    </source>
</evidence>
<dbReference type="AlphaFoldDB" id="A0A0D9XU93"/>
<feature type="region of interest" description="Disordered" evidence="1">
    <location>
        <begin position="1"/>
        <end position="75"/>
    </location>
</feature>
<dbReference type="HOGENOM" id="CLU_2041416_0_0_1"/>
<feature type="compositionally biased region" description="Polar residues" evidence="1">
    <location>
        <begin position="1"/>
        <end position="10"/>
    </location>
</feature>
<name>A0A0D9XU93_9ORYZ</name>
<dbReference type="Proteomes" id="UP000032180">
    <property type="component" value="Chromosome 11"/>
</dbReference>
<reference evidence="2 3" key="1">
    <citation type="submission" date="2012-08" db="EMBL/GenBank/DDBJ databases">
        <title>Oryza genome evolution.</title>
        <authorList>
            <person name="Wing R.A."/>
        </authorList>
    </citation>
    <scope>NUCLEOTIDE SEQUENCE</scope>
</reference>
<dbReference type="EnsemblPlants" id="LPERR11G16350.1">
    <property type="protein sequence ID" value="LPERR11G16350.1"/>
    <property type="gene ID" value="LPERR11G16350"/>
</dbReference>
<reference evidence="3" key="2">
    <citation type="submission" date="2013-12" db="EMBL/GenBank/DDBJ databases">
        <authorList>
            <person name="Yu Y."/>
            <person name="Lee S."/>
            <person name="de Baynast K."/>
            <person name="Wissotski M."/>
            <person name="Liu L."/>
            <person name="Talag J."/>
            <person name="Goicoechea J."/>
            <person name="Angelova A."/>
            <person name="Jetty R."/>
            <person name="Kudrna D."/>
            <person name="Golser W."/>
            <person name="Rivera L."/>
            <person name="Zhang J."/>
            <person name="Wing R."/>
        </authorList>
    </citation>
    <scope>NUCLEOTIDE SEQUENCE</scope>
</reference>
<proteinExistence type="predicted"/>
<evidence type="ECO:0000256" key="1">
    <source>
        <dbReference type="SAM" id="MobiDB-lite"/>
    </source>
</evidence>
<keyword evidence="3" id="KW-1185">Reference proteome</keyword>
<accession>A0A0D9XU93</accession>